<reference evidence="1 2" key="1">
    <citation type="submission" date="2014-12" db="EMBL/GenBank/DDBJ databases">
        <title>Genome assembly of Enhygromyxa salina DSM 15201.</title>
        <authorList>
            <person name="Sharma G."/>
            <person name="Subramanian S."/>
        </authorList>
    </citation>
    <scope>NUCLEOTIDE SEQUENCE [LARGE SCALE GENOMIC DNA]</scope>
    <source>
        <strain evidence="1 2">DSM 15201</strain>
    </source>
</reference>
<dbReference type="GO" id="GO:0005085">
    <property type="term" value="F:guanyl-nucleotide exchange factor activity"/>
    <property type="evidence" value="ECO:0007669"/>
    <property type="project" value="TreeGrafter"/>
</dbReference>
<organism evidence="1 2">
    <name type="scientific">Enhygromyxa salina</name>
    <dbReference type="NCBI Taxonomy" id="215803"/>
    <lineage>
        <taxon>Bacteria</taxon>
        <taxon>Pseudomonadati</taxon>
        <taxon>Myxococcota</taxon>
        <taxon>Polyangia</taxon>
        <taxon>Nannocystales</taxon>
        <taxon>Nannocystaceae</taxon>
        <taxon>Enhygromyxa</taxon>
    </lineage>
</organism>
<dbReference type="PROSITE" id="PS50012">
    <property type="entry name" value="RCC1_3"/>
    <property type="match status" value="3"/>
</dbReference>
<evidence type="ECO:0000313" key="2">
    <source>
        <dbReference type="Proteomes" id="UP000031599"/>
    </source>
</evidence>
<dbReference type="Gene3D" id="2.130.10.30">
    <property type="entry name" value="Regulator of chromosome condensation 1/beta-lactamase-inhibitor protein II"/>
    <property type="match status" value="3"/>
</dbReference>
<dbReference type="PANTHER" id="PTHR45982">
    <property type="entry name" value="REGULATOR OF CHROMOSOME CONDENSATION"/>
    <property type="match status" value="1"/>
</dbReference>
<dbReference type="PANTHER" id="PTHR45982:SF1">
    <property type="entry name" value="REGULATOR OF CHROMOSOME CONDENSATION"/>
    <property type="match status" value="1"/>
</dbReference>
<dbReference type="AlphaFoldDB" id="A0A0C1ZLS4"/>
<sequence>MRRTTIHCYGPRMGLAISLVILGSCSCGGRTADESGSSNDSVPADLPATIGVDLSVRGNVSCAVLDDGRAKCWGRGTWAQHGQQTTEALGDDESAAEIPFLALDASVESISTSYMSVCAVLEGRRSFRCWGGLAPVAGAWGYPFTGILGDDEPILAGELISVSSAIESIDISGRAHTCILLEGGSVKCFGANAYGQLGYGHTDTLCDEIGETVDALPSVDVGGPVAQLAMGETGFSCARLVDGTVRCWGRNAAGILGHQLADSESIGDDEVPSSYPPIELAGEPVVQLSTGPTNACAVHANGALSCWGLVSAALGYGSAVANEFAIGDTETPASVGHVDVGGPVEGVALGNYHTCALLDDGGVKCWGVGTLVALGYGTTETIGDDESPAVLDPLPLGAPAVSIHAGEFHSCAVLQTGDVKCWGHPAAALGYGDGNAPIGDDETLEDLGPVPLIG</sequence>
<dbReference type="InterPro" id="IPR009091">
    <property type="entry name" value="RCC1/BLIP-II"/>
</dbReference>
<comment type="caution">
    <text evidence="1">The sequence shown here is derived from an EMBL/GenBank/DDBJ whole genome shotgun (WGS) entry which is preliminary data.</text>
</comment>
<accession>A0A0C1ZLS4</accession>
<evidence type="ECO:0000313" key="1">
    <source>
        <dbReference type="EMBL" id="KIG11708.1"/>
    </source>
</evidence>
<dbReference type="Pfam" id="PF13540">
    <property type="entry name" value="RCC1_2"/>
    <property type="match status" value="4"/>
</dbReference>
<proteinExistence type="predicted"/>
<dbReference type="GO" id="GO:0005737">
    <property type="term" value="C:cytoplasm"/>
    <property type="evidence" value="ECO:0007669"/>
    <property type="project" value="TreeGrafter"/>
</dbReference>
<dbReference type="SUPFAM" id="SSF50985">
    <property type="entry name" value="RCC1/BLIP-II"/>
    <property type="match status" value="2"/>
</dbReference>
<protein>
    <submittedName>
        <fullName evidence="1">Molybdopterin oxidoreductase, iron-sulfur binding subunit</fullName>
    </submittedName>
</protein>
<dbReference type="InterPro" id="IPR051553">
    <property type="entry name" value="Ran_GTPase-activating"/>
</dbReference>
<gene>
    <name evidence="1" type="ORF">DB30_02620</name>
</gene>
<dbReference type="EMBL" id="JMCC02000194">
    <property type="protein sequence ID" value="KIG11708.1"/>
    <property type="molecule type" value="Genomic_DNA"/>
</dbReference>
<dbReference type="PROSITE" id="PS51257">
    <property type="entry name" value="PROKAR_LIPOPROTEIN"/>
    <property type="match status" value="1"/>
</dbReference>
<name>A0A0C1ZLS4_9BACT</name>
<dbReference type="Proteomes" id="UP000031599">
    <property type="component" value="Unassembled WGS sequence"/>
</dbReference>
<dbReference type="InterPro" id="IPR000408">
    <property type="entry name" value="Reg_chr_condens"/>
</dbReference>